<keyword evidence="4 8" id="KW-0378">Hydrolase</keyword>
<dbReference type="PANTHER" id="PTHR42752">
    <property type="entry name" value="IMIDAZOLONEPROPIONASE"/>
    <property type="match status" value="1"/>
</dbReference>
<keyword evidence="5" id="KW-0369">Histidine metabolism</keyword>
<organism evidence="8 9">
    <name type="scientific">Mytilus coruscus</name>
    <name type="common">Sea mussel</name>
    <dbReference type="NCBI Taxonomy" id="42192"/>
    <lineage>
        <taxon>Eukaryota</taxon>
        <taxon>Metazoa</taxon>
        <taxon>Spiralia</taxon>
        <taxon>Lophotrochozoa</taxon>
        <taxon>Mollusca</taxon>
        <taxon>Bivalvia</taxon>
        <taxon>Autobranchia</taxon>
        <taxon>Pteriomorphia</taxon>
        <taxon>Mytilida</taxon>
        <taxon>Mytiloidea</taxon>
        <taxon>Mytilidae</taxon>
        <taxon>Mytilinae</taxon>
        <taxon>Mytilus</taxon>
    </lineage>
</organism>
<dbReference type="Proteomes" id="UP000507470">
    <property type="component" value="Unassembled WGS sequence"/>
</dbReference>
<proteinExistence type="predicted"/>
<dbReference type="GO" id="GO:0005737">
    <property type="term" value="C:cytoplasm"/>
    <property type="evidence" value="ECO:0007669"/>
    <property type="project" value="InterPro"/>
</dbReference>
<dbReference type="AlphaFoldDB" id="A0A6J8E3P8"/>
<sequence length="269" mass="30013">MSQYKLLVRSAKQVVTVRNNGVKVVCGKEMQAVDVIDGDDNDGVNILINKSGKIEFVGRNSKYEEIYKNLTVDVEIDATGKCVIPGLVDAHTHPVWAGDRVHEFAMKLAGATYMDVHKAGGGINFTVEHTRTASEDLLFKGLKQRLLNMMSTGTTTVECKSGYGLEVDTEVKMLKVIDRASKEIPITISSTFLGAHSVPRKMFSKKNKDVIEKEKFQLGKIQKELINEIKNIISKTMKDDNVEEMLQEIENISSPIQKNSNPPLIFNRK</sequence>
<dbReference type="EC" id="3.5.2.7" evidence="2"/>
<dbReference type="GO" id="GO:0050480">
    <property type="term" value="F:imidazolonepropionase activity"/>
    <property type="evidence" value="ECO:0007669"/>
    <property type="project" value="UniProtKB-EC"/>
</dbReference>
<dbReference type="GO" id="GO:0046872">
    <property type="term" value="F:metal ion binding"/>
    <property type="evidence" value="ECO:0007669"/>
    <property type="project" value="UniProtKB-KW"/>
</dbReference>
<reference evidence="8 9" key="1">
    <citation type="submission" date="2020-06" db="EMBL/GenBank/DDBJ databases">
        <authorList>
            <person name="Li R."/>
            <person name="Bekaert M."/>
        </authorList>
    </citation>
    <scope>NUCLEOTIDE SEQUENCE [LARGE SCALE GENOMIC DNA]</scope>
    <source>
        <strain evidence="9">wild</strain>
    </source>
</reference>
<comment type="pathway">
    <text evidence="1">Amino-acid degradation.</text>
</comment>
<dbReference type="InterPro" id="IPR032466">
    <property type="entry name" value="Metal_Hydrolase"/>
</dbReference>
<dbReference type="SUPFAM" id="SSF51338">
    <property type="entry name" value="Composite domain of metallo-dependent hydrolases"/>
    <property type="match status" value="1"/>
</dbReference>
<dbReference type="SUPFAM" id="SSF51556">
    <property type="entry name" value="Metallo-dependent hydrolases"/>
    <property type="match status" value="1"/>
</dbReference>
<dbReference type="InterPro" id="IPR011059">
    <property type="entry name" value="Metal-dep_hydrolase_composite"/>
</dbReference>
<name>A0A6J8E3P8_MYTCO</name>
<dbReference type="Gene3D" id="2.30.40.10">
    <property type="entry name" value="Urease, subunit C, domain 1"/>
    <property type="match status" value="1"/>
</dbReference>
<dbReference type="InterPro" id="IPR005920">
    <property type="entry name" value="HutI"/>
</dbReference>
<evidence type="ECO:0000256" key="5">
    <source>
        <dbReference type="ARBA" id="ARBA00022808"/>
    </source>
</evidence>
<dbReference type="OrthoDB" id="194468at2759"/>
<evidence type="ECO:0000256" key="1">
    <source>
        <dbReference type="ARBA" id="ARBA00005023"/>
    </source>
</evidence>
<dbReference type="GO" id="GO:0019556">
    <property type="term" value="P:L-histidine catabolic process to glutamate and formamide"/>
    <property type="evidence" value="ECO:0007669"/>
    <property type="project" value="InterPro"/>
</dbReference>
<evidence type="ECO:0000256" key="4">
    <source>
        <dbReference type="ARBA" id="ARBA00022801"/>
    </source>
</evidence>
<keyword evidence="6" id="KW-0862">Zinc</keyword>
<evidence type="ECO:0000313" key="9">
    <source>
        <dbReference type="Proteomes" id="UP000507470"/>
    </source>
</evidence>
<evidence type="ECO:0000256" key="2">
    <source>
        <dbReference type="ARBA" id="ARBA00012864"/>
    </source>
</evidence>
<evidence type="ECO:0000256" key="7">
    <source>
        <dbReference type="ARBA" id="ARBA00023004"/>
    </source>
</evidence>
<dbReference type="PANTHER" id="PTHR42752:SF1">
    <property type="entry name" value="IMIDAZOLONEPROPIONASE-RELATED"/>
    <property type="match status" value="1"/>
</dbReference>
<evidence type="ECO:0000256" key="3">
    <source>
        <dbReference type="ARBA" id="ARBA00022723"/>
    </source>
</evidence>
<evidence type="ECO:0000313" key="8">
    <source>
        <dbReference type="EMBL" id="CAC5414105.1"/>
    </source>
</evidence>
<accession>A0A6J8E3P8</accession>
<keyword evidence="7" id="KW-0408">Iron</keyword>
<evidence type="ECO:0000256" key="6">
    <source>
        <dbReference type="ARBA" id="ARBA00022833"/>
    </source>
</evidence>
<gene>
    <name evidence="8" type="ORF">MCOR_46947</name>
</gene>
<dbReference type="EMBL" id="CACVKT020008320">
    <property type="protein sequence ID" value="CAC5414105.1"/>
    <property type="molecule type" value="Genomic_DNA"/>
</dbReference>
<protein>
    <recommendedName>
        <fullName evidence="2">imidazolonepropionase</fullName>
        <ecNumber evidence="2">3.5.2.7</ecNumber>
    </recommendedName>
</protein>
<keyword evidence="3" id="KW-0479">Metal-binding</keyword>
<keyword evidence="9" id="KW-1185">Reference proteome</keyword>
<dbReference type="Gene3D" id="3.20.20.140">
    <property type="entry name" value="Metal-dependent hydrolases"/>
    <property type="match status" value="1"/>
</dbReference>